<evidence type="ECO:0000259" key="4">
    <source>
        <dbReference type="PROSITE" id="PS50987"/>
    </source>
</evidence>
<gene>
    <name evidence="5" type="ORF">SAMN04488579_11193</name>
</gene>
<dbReference type="PANTHER" id="PTHR43132">
    <property type="entry name" value="ARSENICAL RESISTANCE OPERON REPRESSOR ARSR-RELATED"/>
    <property type="match status" value="1"/>
</dbReference>
<dbReference type="CDD" id="cd00090">
    <property type="entry name" value="HTH_ARSR"/>
    <property type="match status" value="1"/>
</dbReference>
<dbReference type="PROSITE" id="PS50987">
    <property type="entry name" value="HTH_ARSR_2"/>
    <property type="match status" value="1"/>
</dbReference>
<proteinExistence type="predicted"/>
<dbReference type="InterPro" id="IPR011991">
    <property type="entry name" value="ArsR-like_HTH"/>
</dbReference>
<dbReference type="InterPro" id="IPR001845">
    <property type="entry name" value="HTH_ArsR_DNA-bd_dom"/>
</dbReference>
<dbReference type="InterPro" id="IPR036390">
    <property type="entry name" value="WH_DNA-bd_sf"/>
</dbReference>
<accession>A0A1H3FWU2</accession>
<feature type="domain" description="HTH arsR-type" evidence="4">
    <location>
        <begin position="1"/>
        <end position="90"/>
    </location>
</feature>
<dbReference type="RefSeq" id="WP_090245315.1">
    <property type="nucleotide sequence ID" value="NZ_FNOU01000011.1"/>
</dbReference>
<name>A0A1H3FWU2_EUBBA</name>
<dbReference type="Pfam" id="PF01022">
    <property type="entry name" value="HTH_5"/>
    <property type="match status" value="1"/>
</dbReference>
<keyword evidence="2" id="KW-0238">DNA-binding</keyword>
<dbReference type="InterPro" id="IPR036388">
    <property type="entry name" value="WH-like_DNA-bd_sf"/>
</dbReference>
<keyword evidence="3" id="KW-0804">Transcription</keyword>
<dbReference type="OrthoDB" id="9798835at2"/>
<evidence type="ECO:0000256" key="1">
    <source>
        <dbReference type="ARBA" id="ARBA00023015"/>
    </source>
</evidence>
<evidence type="ECO:0000256" key="2">
    <source>
        <dbReference type="ARBA" id="ARBA00023125"/>
    </source>
</evidence>
<dbReference type="NCBIfam" id="NF033788">
    <property type="entry name" value="HTH_metalloreg"/>
    <property type="match status" value="1"/>
</dbReference>
<dbReference type="GO" id="GO:0003700">
    <property type="term" value="F:DNA-binding transcription factor activity"/>
    <property type="evidence" value="ECO:0007669"/>
    <property type="project" value="InterPro"/>
</dbReference>
<keyword evidence="1" id="KW-0805">Transcription regulation</keyword>
<organism evidence="5 6">
    <name type="scientific">Eubacterium barkeri</name>
    <name type="common">Clostridium barkeri</name>
    <dbReference type="NCBI Taxonomy" id="1528"/>
    <lineage>
        <taxon>Bacteria</taxon>
        <taxon>Bacillati</taxon>
        <taxon>Bacillota</taxon>
        <taxon>Clostridia</taxon>
        <taxon>Eubacteriales</taxon>
        <taxon>Eubacteriaceae</taxon>
        <taxon>Eubacterium</taxon>
    </lineage>
</organism>
<dbReference type="GO" id="GO:0003677">
    <property type="term" value="F:DNA binding"/>
    <property type="evidence" value="ECO:0007669"/>
    <property type="project" value="UniProtKB-KW"/>
</dbReference>
<dbReference type="SMART" id="SM00418">
    <property type="entry name" value="HTH_ARSR"/>
    <property type="match status" value="1"/>
</dbReference>
<dbReference type="PANTHER" id="PTHR43132:SF2">
    <property type="entry name" value="ARSENICAL RESISTANCE OPERON REPRESSOR ARSR-RELATED"/>
    <property type="match status" value="1"/>
</dbReference>
<keyword evidence="6" id="KW-1185">Reference proteome</keyword>
<dbReference type="SUPFAM" id="SSF46785">
    <property type="entry name" value="Winged helix' DNA-binding domain"/>
    <property type="match status" value="1"/>
</dbReference>
<dbReference type="Gene3D" id="1.10.10.10">
    <property type="entry name" value="Winged helix-like DNA-binding domain superfamily/Winged helix DNA-binding domain"/>
    <property type="match status" value="1"/>
</dbReference>
<dbReference type="Proteomes" id="UP000199652">
    <property type="component" value="Unassembled WGS sequence"/>
</dbReference>
<dbReference type="AlphaFoldDB" id="A0A1H3FWU2"/>
<dbReference type="PRINTS" id="PR00778">
    <property type="entry name" value="HTHARSR"/>
</dbReference>
<sequence>MITDILKTLSDPTRLRILNLLSHGEMCVCELEYLLGIKQSNLSKHLGILDRNHLIRRNRVNKFVFCQINEEGLHQYDFPREILSLIQCEEPFCTDEQNYRDYQAGPLTCDCLPILLLEERLTKKRG</sequence>
<evidence type="ECO:0000313" key="5">
    <source>
        <dbReference type="EMBL" id="SDX94609.1"/>
    </source>
</evidence>
<dbReference type="EMBL" id="FNOU01000011">
    <property type="protein sequence ID" value="SDX94609.1"/>
    <property type="molecule type" value="Genomic_DNA"/>
</dbReference>
<evidence type="ECO:0000256" key="3">
    <source>
        <dbReference type="ARBA" id="ARBA00023163"/>
    </source>
</evidence>
<reference evidence="6" key="1">
    <citation type="submission" date="2016-10" db="EMBL/GenBank/DDBJ databases">
        <authorList>
            <person name="Varghese N."/>
            <person name="Submissions S."/>
        </authorList>
    </citation>
    <scope>NUCLEOTIDE SEQUENCE [LARGE SCALE GENOMIC DNA]</scope>
    <source>
        <strain evidence="6">VPI 5359</strain>
    </source>
</reference>
<evidence type="ECO:0000313" key="6">
    <source>
        <dbReference type="Proteomes" id="UP000199652"/>
    </source>
</evidence>
<dbReference type="STRING" id="1528.SAMN04488579_11193"/>
<protein>
    <submittedName>
        <fullName evidence="5">Transcriptional regulator, ArsR family</fullName>
    </submittedName>
</protein>
<dbReference type="InterPro" id="IPR051011">
    <property type="entry name" value="Metal_resp_trans_reg"/>
</dbReference>